<dbReference type="SMART" id="SM00382">
    <property type="entry name" value="AAA"/>
    <property type="match status" value="1"/>
</dbReference>
<feature type="domain" description="SRP54-type proteins GTP-binding" evidence="8">
    <location>
        <begin position="454"/>
        <end position="467"/>
    </location>
</feature>
<dbReference type="Gene3D" id="1.20.120.140">
    <property type="entry name" value="Signal recognition particle SRP54, nucleotide-binding domain"/>
    <property type="match status" value="1"/>
</dbReference>
<accession>A0A7S0KE12</accession>
<dbReference type="GO" id="GO:0005789">
    <property type="term" value="C:endoplasmic reticulum membrane"/>
    <property type="evidence" value="ECO:0007669"/>
    <property type="project" value="UniProtKB-SubCell"/>
</dbReference>
<evidence type="ECO:0000313" key="9">
    <source>
        <dbReference type="EMBL" id="CAD8578471.1"/>
    </source>
</evidence>
<dbReference type="AlphaFoldDB" id="A0A7S0KE12"/>
<evidence type="ECO:0000259" key="8">
    <source>
        <dbReference type="PROSITE" id="PS00300"/>
    </source>
</evidence>
<evidence type="ECO:0000256" key="4">
    <source>
        <dbReference type="ARBA" id="ARBA00022824"/>
    </source>
</evidence>
<dbReference type="InterPro" id="IPR000897">
    <property type="entry name" value="SRP54_GTPase_dom"/>
</dbReference>
<dbReference type="PANTHER" id="PTHR43134">
    <property type="entry name" value="SIGNAL RECOGNITION PARTICLE RECEPTOR SUBUNIT ALPHA"/>
    <property type="match status" value="1"/>
</dbReference>
<organism evidence="9">
    <name type="scientific">Ostreococcus mediterraneus</name>
    <dbReference type="NCBI Taxonomy" id="1486918"/>
    <lineage>
        <taxon>Eukaryota</taxon>
        <taxon>Viridiplantae</taxon>
        <taxon>Chlorophyta</taxon>
        <taxon>Mamiellophyceae</taxon>
        <taxon>Mamiellales</taxon>
        <taxon>Bathycoccaceae</taxon>
        <taxon>Ostreococcus</taxon>
    </lineage>
</organism>
<evidence type="ECO:0000256" key="3">
    <source>
        <dbReference type="ARBA" id="ARBA00022741"/>
    </source>
</evidence>
<protein>
    <recommendedName>
        <fullName evidence="8">SRP54-type proteins GTP-binding domain-containing protein</fullName>
    </recommendedName>
</protein>
<dbReference type="Pfam" id="PF00448">
    <property type="entry name" value="SRP54"/>
    <property type="match status" value="1"/>
</dbReference>
<dbReference type="Gene3D" id="3.40.50.300">
    <property type="entry name" value="P-loop containing nucleotide triphosphate hydrolases"/>
    <property type="match status" value="1"/>
</dbReference>
<evidence type="ECO:0000256" key="5">
    <source>
        <dbReference type="ARBA" id="ARBA00023134"/>
    </source>
</evidence>
<comment type="similarity">
    <text evidence="2">Belongs to the GTP-binding SRP family.</text>
</comment>
<dbReference type="GO" id="GO:0003924">
    <property type="term" value="F:GTPase activity"/>
    <property type="evidence" value="ECO:0007669"/>
    <property type="project" value="TreeGrafter"/>
</dbReference>
<name>A0A7S0KE12_9CHLO</name>
<reference evidence="9" key="1">
    <citation type="submission" date="2021-01" db="EMBL/GenBank/DDBJ databases">
        <authorList>
            <person name="Corre E."/>
            <person name="Pelletier E."/>
            <person name="Niang G."/>
            <person name="Scheremetjew M."/>
            <person name="Finn R."/>
            <person name="Kale V."/>
            <person name="Holt S."/>
            <person name="Cochrane G."/>
            <person name="Meng A."/>
            <person name="Brown T."/>
            <person name="Cohen L."/>
        </authorList>
    </citation>
    <scope>NUCLEOTIDE SEQUENCE</scope>
    <source>
        <strain evidence="9">Clade-D-RCC2572</strain>
    </source>
</reference>
<sequence>MLQQILIFTRNGLALVNSAFSESLNTRELVDHILSQSRFNNGTSFTRDSLHLQNRVFWRECAKESIIFAVVAENASEDINSQRTLNIVTEAFLEQYEVDKSDYTVFNRDIVPILNRNHDSPRLKMQTSEGETAVAGIRGSEPRVVTIPSKQPVTTVTTKAAHPLGQNLGNTKSLSPASWLQNVLNISQKCIDKDSLKPFSLSLKHKLIQKNVTSEISDILVDKVLKDLVGRNIGNLESIERVASDSFEQAILDVFSTPPEVDILSDIQCARDTLRPYVIALVGVNGVGKSTSLSKLVHWFKQQHVSVLVAACDTFRAGAVEQLRTHCRRLECALYERGYEKDPAAVAQQAIQQAKRQGIHVVLIDTAGRMQDNEPLMCALAKLVDVNAPDLTLFVGEALVGNDGVSQILQFERRLQDLVRNRSRVISGIFLSKFDTIDDKVGTALSLVYSSSIPIIFVGTGQSYGDICKFQAESIARLLLR</sequence>
<dbReference type="InterPro" id="IPR027417">
    <property type="entry name" value="P-loop_NTPase"/>
</dbReference>
<dbReference type="GO" id="GO:0005525">
    <property type="term" value="F:GTP binding"/>
    <property type="evidence" value="ECO:0007669"/>
    <property type="project" value="UniProtKB-KW"/>
</dbReference>
<dbReference type="GO" id="GO:0006614">
    <property type="term" value="P:SRP-dependent cotranslational protein targeting to membrane"/>
    <property type="evidence" value="ECO:0007669"/>
    <property type="project" value="InterPro"/>
</dbReference>
<keyword evidence="7" id="KW-0675">Receptor</keyword>
<dbReference type="InterPro" id="IPR003593">
    <property type="entry name" value="AAA+_ATPase"/>
</dbReference>
<dbReference type="SMART" id="SM00962">
    <property type="entry name" value="SRP54"/>
    <property type="match status" value="1"/>
</dbReference>
<keyword evidence="6" id="KW-0472">Membrane</keyword>
<evidence type="ECO:0000256" key="1">
    <source>
        <dbReference type="ARBA" id="ARBA00004397"/>
    </source>
</evidence>
<dbReference type="FunFam" id="3.40.50.300:FF:000188">
    <property type="entry name" value="signal recognition particle receptor subunit alpha"/>
    <property type="match status" value="1"/>
</dbReference>
<keyword evidence="4" id="KW-0256">Endoplasmic reticulum</keyword>
<comment type="subcellular location">
    <subcellularLocation>
        <location evidence="1">Endoplasmic reticulum membrane</location>
        <topology evidence="1">Peripheral membrane protein</topology>
        <orientation evidence="1">Cytoplasmic side</orientation>
    </subcellularLocation>
</comment>
<dbReference type="SUPFAM" id="SSF52540">
    <property type="entry name" value="P-loop containing nucleoside triphosphate hydrolases"/>
    <property type="match status" value="1"/>
</dbReference>
<proteinExistence type="inferred from homology"/>
<dbReference type="PANTHER" id="PTHR43134:SF1">
    <property type="entry name" value="SIGNAL RECOGNITION PARTICLE RECEPTOR SUBUNIT ALPHA"/>
    <property type="match status" value="1"/>
</dbReference>
<evidence type="ECO:0000256" key="2">
    <source>
        <dbReference type="ARBA" id="ARBA00008531"/>
    </source>
</evidence>
<gene>
    <name evidence="9" type="ORF">OMED0929_LOCUS1751</name>
</gene>
<dbReference type="EMBL" id="HBEW01002134">
    <property type="protein sequence ID" value="CAD8578471.1"/>
    <property type="molecule type" value="Transcribed_RNA"/>
</dbReference>
<evidence type="ECO:0000256" key="7">
    <source>
        <dbReference type="ARBA" id="ARBA00023170"/>
    </source>
</evidence>
<dbReference type="InterPro" id="IPR042101">
    <property type="entry name" value="SRP54_N_sf"/>
</dbReference>
<keyword evidence="3" id="KW-0547">Nucleotide-binding</keyword>
<evidence type="ECO:0000256" key="6">
    <source>
        <dbReference type="ARBA" id="ARBA00023136"/>
    </source>
</evidence>
<dbReference type="PROSITE" id="PS00300">
    <property type="entry name" value="SRP54"/>
    <property type="match status" value="1"/>
</dbReference>
<dbReference type="GO" id="GO:0005047">
    <property type="term" value="F:signal recognition particle binding"/>
    <property type="evidence" value="ECO:0007669"/>
    <property type="project" value="TreeGrafter"/>
</dbReference>
<keyword evidence="5" id="KW-0342">GTP-binding</keyword>